<dbReference type="InterPro" id="IPR001444">
    <property type="entry name" value="Flag_bb_rod_N"/>
</dbReference>
<comment type="subunit">
    <text evidence="6">The basal body constitutes a major portion of the flagellar organelle and consists of a number of rings mounted on a central rod.</text>
</comment>
<dbReference type="InterPro" id="IPR006300">
    <property type="entry name" value="FlgB"/>
</dbReference>
<gene>
    <name evidence="9" type="ORF">EOD42_25250</name>
</gene>
<keyword evidence="4 6" id="KW-0975">Bacterial flagellum</keyword>
<comment type="subcellular location">
    <subcellularLocation>
        <location evidence="1 6">Bacterial flagellum basal body</location>
    </subcellularLocation>
</comment>
<evidence type="ECO:0000256" key="2">
    <source>
        <dbReference type="ARBA" id="ARBA00009677"/>
    </source>
</evidence>
<dbReference type="PIRSF" id="PIRSF002889">
    <property type="entry name" value="Rod_FlgB"/>
    <property type="match status" value="1"/>
</dbReference>
<feature type="compositionally biased region" description="Basic and acidic residues" evidence="7">
    <location>
        <begin position="75"/>
        <end position="86"/>
    </location>
</feature>
<keyword evidence="9" id="KW-0966">Cell projection</keyword>
<evidence type="ECO:0000313" key="10">
    <source>
        <dbReference type="Proteomes" id="UP000282957"/>
    </source>
</evidence>
<feature type="domain" description="Flagellar basal body rod protein N-terminal" evidence="8">
    <location>
        <begin position="12"/>
        <end position="39"/>
    </location>
</feature>
<sequence length="129" mass="14183">MDITGNGPIALAERRLNWAEGRQRVLAQNIANADTPGYRAQDVRPFAQVLANTRNPPLSVTQPGHVASVGGVLRPRADRNTQERTPDGNTVSLDEQALRMADTNGDHELAMNLHRKYLTLFRTALGRTS</sequence>
<reference evidence="9 10" key="1">
    <citation type="submission" date="2019-01" db="EMBL/GenBank/DDBJ databases">
        <authorList>
            <person name="Chen W.-M."/>
        </authorList>
    </citation>
    <scope>NUCLEOTIDE SEQUENCE [LARGE SCALE GENOMIC DNA]</scope>
    <source>
        <strain evidence="9 10">CCP-6</strain>
    </source>
</reference>
<dbReference type="RefSeq" id="WP_127790386.1">
    <property type="nucleotide sequence ID" value="NZ_SACL01000019.1"/>
</dbReference>
<comment type="similarity">
    <text evidence="2 6">Belongs to the flagella basal body rod proteins family.</text>
</comment>
<evidence type="ECO:0000259" key="8">
    <source>
        <dbReference type="Pfam" id="PF00460"/>
    </source>
</evidence>
<organism evidence="9 10">
    <name type="scientific">Rhodovarius crocodyli</name>
    <dbReference type="NCBI Taxonomy" id="1979269"/>
    <lineage>
        <taxon>Bacteria</taxon>
        <taxon>Pseudomonadati</taxon>
        <taxon>Pseudomonadota</taxon>
        <taxon>Alphaproteobacteria</taxon>
        <taxon>Acetobacterales</taxon>
        <taxon>Roseomonadaceae</taxon>
        <taxon>Rhodovarius</taxon>
    </lineage>
</organism>
<accession>A0A437LW60</accession>
<evidence type="ECO:0000256" key="6">
    <source>
        <dbReference type="PIRNR" id="PIRNR002889"/>
    </source>
</evidence>
<evidence type="ECO:0000313" key="9">
    <source>
        <dbReference type="EMBL" id="RVT89547.1"/>
    </source>
</evidence>
<dbReference type="GO" id="GO:0030694">
    <property type="term" value="C:bacterial-type flagellum basal body, rod"/>
    <property type="evidence" value="ECO:0007669"/>
    <property type="project" value="InterPro"/>
</dbReference>
<dbReference type="AlphaFoldDB" id="A0A437LW60"/>
<evidence type="ECO:0000256" key="4">
    <source>
        <dbReference type="ARBA" id="ARBA00023143"/>
    </source>
</evidence>
<evidence type="ECO:0000256" key="1">
    <source>
        <dbReference type="ARBA" id="ARBA00004117"/>
    </source>
</evidence>
<name>A0A437LW60_9PROT</name>
<dbReference type="Proteomes" id="UP000282957">
    <property type="component" value="Unassembled WGS sequence"/>
</dbReference>
<evidence type="ECO:0000256" key="3">
    <source>
        <dbReference type="ARBA" id="ARBA00014376"/>
    </source>
</evidence>
<comment type="function">
    <text evidence="5 6">Structural component of flagellum, the bacterial motility apparatus. Part of the rod structure of flagellar basal body.</text>
</comment>
<dbReference type="Pfam" id="PF00460">
    <property type="entry name" value="Flg_bb_rod"/>
    <property type="match status" value="1"/>
</dbReference>
<evidence type="ECO:0000256" key="7">
    <source>
        <dbReference type="SAM" id="MobiDB-lite"/>
    </source>
</evidence>
<dbReference type="GO" id="GO:0071973">
    <property type="term" value="P:bacterial-type flagellum-dependent cell motility"/>
    <property type="evidence" value="ECO:0007669"/>
    <property type="project" value="InterPro"/>
</dbReference>
<protein>
    <recommendedName>
        <fullName evidence="3 6">Flagellar basal body rod protein FlgB</fullName>
    </recommendedName>
</protein>
<keyword evidence="9" id="KW-0282">Flagellum</keyword>
<keyword evidence="10" id="KW-1185">Reference proteome</keyword>
<dbReference type="OrthoDB" id="9788334at2"/>
<proteinExistence type="inferred from homology"/>
<dbReference type="EMBL" id="SACL01000019">
    <property type="protein sequence ID" value="RVT89547.1"/>
    <property type="molecule type" value="Genomic_DNA"/>
</dbReference>
<keyword evidence="9" id="KW-0969">Cilium</keyword>
<feature type="region of interest" description="Disordered" evidence="7">
    <location>
        <begin position="54"/>
        <end position="91"/>
    </location>
</feature>
<comment type="caution">
    <text evidence="9">The sequence shown here is derived from an EMBL/GenBank/DDBJ whole genome shotgun (WGS) entry which is preliminary data.</text>
</comment>
<evidence type="ECO:0000256" key="5">
    <source>
        <dbReference type="ARBA" id="ARBA00024934"/>
    </source>
</evidence>